<dbReference type="Gene3D" id="1.10.10.10">
    <property type="entry name" value="Winged helix-like DNA-binding domain superfamily/Winged helix DNA-binding domain"/>
    <property type="match status" value="1"/>
</dbReference>
<dbReference type="SUPFAM" id="SSF88659">
    <property type="entry name" value="Sigma3 and sigma4 domains of RNA polymerase sigma factors"/>
    <property type="match status" value="1"/>
</dbReference>
<dbReference type="SUPFAM" id="SSF88946">
    <property type="entry name" value="Sigma2 domain of RNA polymerase sigma factors"/>
    <property type="match status" value="1"/>
</dbReference>
<keyword evidence="8" id="KW-1185">Reference proteome</keyword>
<keyword evidence="1" id="KW-0805">Transcription regulation</keyword>
<evidence type="ECO:0000313" key="7">
    <source>
        <dbReference type="EMBL" id="MDG3585772.1"/>
    </source>
</evidence>
<dbReference type="InterPro" id="IPR036388">
    <property type="entry name" value="WH-like_DNA-bd_sf"/>
</dbReference>
<evidence type="ECO:0000256" key="1">
    <source>
        <dbReference type="ARBA" id="ARBA00023015"/>
    </source>
</evidence>
<dbReference type="PANTHER" id="PTHR30603">
    <property type="entry name" value="RNA POLYMERASE SIGMA FACTOR RPO"/>
    <property type="match status" value="1"/>
</dbReference>
<dbReference type="PANTHER" id="PTHR30603:SF17">
    <property type="entry name" value="RNA POLYMERASE SIGMA-G FACTOR"/>
    <property type="match status" value="1"/>
</dbReference>
<accession>A0ABT6FRM5</accession>
<name>A0ABT6FRM5_9FLAO</name>
<keyword evidence="3" id="KW-0238">DNA-binding</keyword>
<reference evidence="7" key="1">
    <citation type="submission" date="2022-11" db="EMBL/GenBank/DDBJ databases">
        <title>High-quality draft genome sequence of Galbibacter sp. strain CMA-7.</title>
        <authorList>
            <person name="Wei L."/>
            <person name="Dong C."/>
            <person name="Shao Z."/>
        </authorList>
    </citation>
    <scope>NUCLEOTIDE SEQUENCE</scope>
    <source>
        <strain evidence="7">CMA-7</strain>
    </source>
</reference>
<proteinExistence type="predicted"/>
<feature type="domain" description="RNA polymerase sigma-70 region 4" evidence="6">
    <location>
        <begin position="169"/>
        <end position="205"/>
    </location>
</feature>
<keyword evidence="4" id="KW-0804">Transcription</keyword>
<dbReference type="PRINTS" id="PR00046">
    <property type="entry name" value="SIGMA70FCT"/>
</dbReference>
<keyword evidence="2" id="KW-0731">Sigma factor</keyword>
<feature type="domain" description="RNA polymerase sigma-70 region 2" evidence="5">
    <location>
        <begin position="30"/>
        <end position="95"/>
    </location>
</feature>
<comment type="caution">
    <text evidence="7">The sequence shown here is derived from an EMBL/GenBank/DDBJ whole genome shotgun (WGS) entry which is preliminary data.</text>
</comment>
<dbReference type="EMBL" id="JAPMUA010000002">
    <property type="protein sequence ID" value="MDG3585772.1"/>
    <property type="molecule type" value="Genomic_DNA"/>
</dbReference>
<evidence type="ECO:0000259" key="5">
    <source>
        <dbReference type="Pfam" id="PF04542"/>
    </source>
</evidence>
<sequence>MTKIKTLKLFEQYHNTDNQIKKEKIKNNIIENHIPFVISIANKWNRKEHKQDLIQVGNIGLLRAFDGFDYNKNFSFVTYAHSFIWGEMNKYMKGKTSTIHIPMHKYYEKNETYPYKNISFNYNITSNLYEDANYIYDDLEEEEINNKRIDMCLNALNQYPKHRYIVINYMGLNVKKRSMQEIGDTLGVSRSRIYQLYNEAIELIKENVKPKQ</sequence>
<evidence type="ECO:0000313" key="8">
    <source>
        <dbReference type="Proteomes" id="UP001153642"/>
    </source>
</evidence>
<organism evidence="7 8">
    <name type="scientific">Galbibacter pacificus</name>
    <dbReference type="NCBI Taxonomy" id="2996052"/>
    <lineage>
        <taxon>Bacteria</taxon>
        <taxon>Pseudomonadati</taxon>
        <taxon>Bacteroidota</taxon>
        <taxon>Flavobacteriia</taxon>
        <taxon>Flavobacteriales</taxon>
        <taxon>Flavobacteriaceae</taxon>
        <taxon>Galbibacter</taxon>
    </lineage>
</organism>
<dbReference type="InterPro" id="IPR013325">
    <property type="entry name" value="RNA_pol_sigma_r2"/>
</dbReference>
<dbReference type="Pfam" id="PF04542">
    <property type="entry name" value="Sigma70_r2"/>
    <property type="match status" value="1"/>
</dbReference>
<evidence type="ECO:0000256" key="4">
    <source>
        <dbReference type="ARBA" id="ARBA00023163"/>
    </source>
</evidence>
<dbReference type="InterPro" id="IPR000943">
    <property type="entry name" value="RNA_pol_sigma70"/>
</dbReference>
<dbReference type="Pfam" id="PF04545">
    <property type="entry name" value="Sigma70_r4"/>
    <property type="match status" value="1"/>
</dbReference>
<dbReference type="InterPro" id="IPR014284">
    <property type="entry name" value="RNA_pol_sigma-70_dom"/>
</dbReference>
<gene>
    <name evidence="7" type="ORF">OSR52_07810</name>
</gene>
<protein>
    <submittedName>
        <fullName evidence="7">Sigma-70 family RNA polymerase sigma factor</fullName>
    </submittedName>
</protein>
<dbReference type="InterPro" id="IPR007630">
    <property type="entry name" value="RNA_pol_sigma70_r4"/>
</dbReference>
<evidence type="ECO:0000256" key="3">
    <source>
        <dbReference type="ARBA" id="ARBA00023125"/>
    </source>
</evidence>
<dbReference type="Gene3D" id="1.20.120.1810">
    <property type="match status" value="1"/>
</dbReference>
<dbReference type="Proteomes" id="UP001153642">
    <property type="component" value="Unassembled WGS sequence"/>
</dbReference>
<dbReference type="InterPro" id="IPR013324">
    <property type="entry name" value="RNA_pol_sigma_r3/r4-like"/>
</dbReference>
<evidence type="ECO:0000259" key="6">
    <source>
        <dbReference type="Pfam" id="PF04545"/>
    </source>
</evidence>
<dbReference type="NCBIfam" id="TIGR02937">
    <property type="entry name" value="sigma70-ECF"/>
    <property type="match status" value="1"/>
</dbReference>
<dbReference type="InterPro" id="IPR050239">
    <property type="entry name" value="Sigma-70_RNA_pol_init_factors"/>
</dbReference>
<evidence type="ECO:0000256" key="2">
    <source>
        <dbReference type="ARBA" id="ARBA00023082"/>
    </source>
</evidence>
<dbReference type="RefSeq" id="WP_277898972.1">
    <property type="nucleotide sequence ID" value="NZ_JAPMUA010000002.1"/>
</dbReference>
<dbReference type="InterPro" id="IPR007627">
    <property type="entry name" value="RNA_pol_sigma70_r2"/>
</dbReference>